<dbReference type="Gene3D" id="1.10.510.10">
    <property type="entry name" value="Transferase(Phosphotransferase) domain 1"/>
    <property type="match status" value="1"/>
</dbReference>
<keyword evidence="6" id="KW-0472">Membrane</keyword>
<proteinExistence type="predicted"/>
<dbReference type="PANTHER" id="PTHR48004:SF103">
    <property type="entry name" value="OS01G0515300 PROTEIN"/>
    <property type="match status" value="1"/>
</dbReference>
<dbReference type="InterPro" id="IPR003591">
    <property type="entry name" value="Leu-rich_rpt_typical-subtyp"/>
</dbReference>
<keyword evidence="3" id="KW-0433">Leucine-rich repeat</keyword>
<keyword evidence="7" id="KW-0325">Glycoprotein</keyword>
<dbReference type="InterPro" id="IPR001611">
    <property type="entry name" value="Leu-rich_rpt"/>
</dbReference>
<dbReference type="Pfam" id="PF00560">
    <property type="entry name" value="LRR_1"/>
    <property type="match status" value="2"/>
</dbReference>
<evidence type="ECO:0000256" key="3">
    <source>
        <dbReference type="ARBA" id="ARBA00022614"/>
    </source>
</evidence>
<dbReference type="SMART" id="SM00369">
    <property type="entry name" value="LRR_TYP"/>
    <property type="match status" value="4"/>
</dbReference>
<dbReference type="GO" id="GO:0006952">
    <property type="term" value="P:defense response"/>
    <property type="evidence" value="ECO:0007669"/>
    <property type="project" value="UniProtKB-ARBA"/>
</dbReference>
<dbReference type="EMBL" id="JAJAGQ010000023">
    <property type="protein sequence ID" value="KAJ8528061.1"/>
    <property type="molecule type" value="Genomic_DNA"/>
</dbReference>
<evidence type="ECO:0000256" key="4">
    <source>
        <dbReference type="ARBA" id="ARBA00022729"/>
    </source>
</evidence>
<dbReference type="Pfam" id="PF23598">
    <property type="entry name" value="LRR_14"/>
    <property type="match status" value="1"/>
</dbReference>
<name>A0A9Q1QWS0_9SOLA</name>
<comment type="subcellular location">
    <subcellularLocation>
        <location evidence="1">Cell membrane</location>
    </subcellularLocation>
</comment>
<dbReference type="OrthoDB" id="1738639at2759"/>
<organism evidence="9 10">
    <name type="scientific">Anisodus acutangulus</name>
    <dbReference type="NCBI Taxonomy" id="402998"/>
    <lineage>
        <taxon>Eukaryota</taxon>
        <taxon>Viridiplantae</taxon>
        <taxon>Streptophyta</taxon>
        <taxon>Embryophyta</taxon>
        <taxon>Tracheophyta</taxon>
        <taxon>Spermatophyta</taxon>
        <taxon>Magnoliopsida</taxon>
        <taxon>eudicotyledons</taxon>
        <taxon>Gunneridae</taxon>
        <taxon>Pentapetalae</taxon>
        <taxon>asterids</taxon>
        <taxon>lamiids</taxon>
        <taxon>Solanales</taxon>
        <taxon>Solanaceae</taxon>
        <taxon>Solanoideae</taxon>
        <taxon>Hyoscyameae</taxon>
        <taxon>Anisodus</taxon>
    </lineage>
</organism>
<reference evidence="10" key="1">
    <citation type="journal article" date="2023" name="Proc. Natl. Acad. Sci. U.S.A.">
        <title>Genomic and structural basis for evolution of tropane alkaloid biosynthesis.</title>
        <authorList>
            <person name="Wanga Y.-J."/>
            <person name="Taina T."/>
            <person name="Yua J.-Y."/>
            <person name="Lia J."/>
            <person name="Xua B."/>
            <person name="Chenc J."/>
            <person name="D'Auriad J.C."/>
            <person name="Huanga J.-P."/>
            <person name="Huanga S.-X."/>
        </authorList>
    </citation>
    <scope>NUCLEOTIDE SEQUENCE [LARGE SCALE GENOMIC DNA]</scope>
    <source>
        <strain evidence="10">cv. KIB-2019</strain>
    </source>
</reference>
<keyword evidence="4" id="KW-0732">Signal</keyword>
<evidence type="ECO:0000256" key="6">
    <source>
        <dbReference type="ARBA" id="ARBA00023136"/>
    </source>
</evidence>
<dbReference type="Proteomes" id="UP001152561">
    <property type="component" value="Unassembled WGS sequence"/>
</dbReference>
<evidence type="ECO:0000259" key="8">
    <source>
        <dbReference type="Pfam" id="PF23598"/>
    </source>
</evidence>
<dbReference type="GO" id="GO:0051707">
    <property type="term" value="P:response to other organism"/>
    <property type="evidence" value="ECO:0007669"/>
    <property type="project" value="UniProtKB-ARBA"/>
</dbReference>
<dbReference type="GO" id="GO:0005886">
    <property type="term" value="C:plasma membrane"/>
    <property type="evidence" value="ECO:0007669"/>
    <property type="project" value="UniProtKB-SubCell"/>
</dbReference>
<dbReference type="SUPFAM" id="SSF56112">
    <property type="entry name" value="Protein kinase-like (PK-like)"/>
    <property type="match status" value="1"/>
</dbReference>
<keyword evidence="5" id="KW-0677">Repeat</keyword>
<evidence type="ECO:0000313" key="9">
    <source>
        <dbReference type="EMBL" id="KAJ8528061.1"/>
    </source>
</evidence>
<evidence type="ECO:0000256" key="7">
    <source>
        <dbReference type="ARBA" id="ARBA00023180"/>
    </source>
</evidence>
<dbReference type="InterPro" id="IPR032675">
    <property type="entry name" value="LRR_dom_sf"/>
</dbReference>
<feature type="domain" description="Disease resistance R13L4/SHOC-2-like LRR" evidence="8">
    <location>
        <begin position="1"/>
        <end position="112"/>
    </location>
</feature>
<dbReference type="AlphaFoldDB" id="A0A9Q1QWS0"/>
<comment type="caution">
    <text evidence="9">The sequence shown here is derived from an EMBL/GenBank/DDBJ whole genome shotgun (WGS) entry which is preliminary data.</text>
</comment>
<dbReference type="PANTHER" id="PTHR48004">
    <property type="entry name" value="OS01G0149700 PROTEIN"/>
    <property type="match status" value="1"/>
</dbReference>
<dbReference type="FunFam" id="3.80.10.10:FF:000041">
    <property type="entry name" value="LRR receptor-like serine/threonine-protein kinase ERECTA"/>
    <property type="match status" value="1"/>
</dbReference>
<evidence type="ECO:0000313" key="10">
    <source>
        <dbReference type="Proteomes" id="UP001152561"/>
    </source>
</evidence>
<gene>
    <name evidence="9" type="ORF">K7X08_015512</name>
</gene>
<evidence type="ECO:0000256" key="2">
    <source>
        <dbReference type="ARBA" id="ARBA00022475"/>
    </source>
</evidence>
<dbReference type="InterPro" id="IPR011009">
    <property type="entry name" value="Kinase-like_dom_sf"/>
</dbReference>
<evidence type="ECO:0000256" key="5">
    <source>
        <dbReference type="ARBA" id="ARBA00022737"/>
    </source>
</evidence>
<accession>A0A9Q1QWS0</accession>
<dbReference type="InterPro" id="IPR052941">
    <property type="entry name" value="StomDev_PlantInt_Reg"/>
</dbReference>
<protein>
    <recommendedName>
        <fullName evidence="8">Disease resistance R13L4/SHOC-2-like LRR domain-containing protein</fullName>
    </recommendedName>
</protein>
<dbReference type="InterPro" id="IPR055414">
    <property type="entry name" value="LRR_R13L4/SHOC2-like"/>
</dbReference>
<dbReference type="FunFam" id="3.80.10.10:FF:000383">
    <property type="entry name" value="Leucine-rich repeat receptor protein kinase EMS1"/>
    <property type="match status" value="1"/>
</dbReference>
<keyword evidence="2" id="KW-1003">Cell membrane</keyword>
<evidence type="ECO:0000256" key="1">
    <source>
        <dbReference type="ARBA" id="ARBA00004236"/>
    </source>
</evidence>
<dbReference type="SUPFAM" id="SSF52058">
    <property type="entry name" value="L domain-like"/>
    <property type="match status" value="1"/>
</dbReference>
<keyword evidence="10" id="KW-1185">Reference proteome</keyword>
<dbReference type="Gene3D" id="3.80.10.10">
    <property type="entry name" value="Ribonuclease Inhibitor"/>
    <property type="match status" value="2"/>
</dbReference>
<sequence>MPSLENCSALQLLQLDDNRFGGVIPRHFGNMSSLLYLTMSRNIIHGTIPAEISQLHSLQELSLSQNRLTGEIPDSIGKLEVLNVLSLNENQLSGKIPSCVGNLTMLTKLSLGANNLHGSIPLSLGNIKFLSLLNLSRNHLSGDIPKEIFQLSEALLQLDLSRNHITGPLAPVNNIIRLKNLVYLCLSNNNLSEYATGSKPSTYGDMYSYGILVLETFTGKCPTDEIFKDSLNLHDFVKRAIPEQMMNVCDPTLLLYLENGNGMSINCSITSEKTMECLCSVLQIGIACSMESAEARIDIANVLKELHLIRDVL</sequence>